<dbReference type="OMA" id="CLTIIKI"/>
<feature type="region of interest" description="Disordered" evidence="1">
    <location>
        <begin position="1"/>
        <end position="47"/>
    </location>
</feature>
<feature type="compositionally biased region" description="Basic and acidic residues" evidence="1">
    <location>
        <begin position="16"/>
        <end position="37"/>
    </location>
</feature>
<keyword evidence="3" id="KW-1185">Reference proteome</keyword>
<dbReference type="EnsemblMetazoa" id="XM_001607981">
    <property type="protein sequence ID" value="XP_001608031"/>
    <property type="gene ID" value="LOC100122796"/>
</dbReference>
<evidence type="ECO:0000313" key="2">
    <source>
        <dbReference type="EnsemblMetazoa" id="XP_001608031"/>
    </source>
</evidence>
<dbReference type="AlphaFoldDB" id="A0A7M7G9E6"/>
<dbReference type="KEGG" id="nvi:100122796"/>
<dbReference type="OrthoDB" id="7615728at2759"/>
<sequence>MSSDNSSECQVKQRKPVAELKDKISSASRDNDNDSRQESSAVVASEERTTWQSVKYYFNRFRYYHFLVADTLDKYASALCLWLINLYLRLFMGIGPTGPSVLDEPDDD</sequence>
<proteinExistence type="predicted"/>
<reference evidence="2" key="1">
    <citation type="submission" date="2021-01" db="UniProtKB">
        <authorList>
            <consortium name="EnsemblMetazoa"/>
        </authorList>
    </citation>
    <scope>IDENTIFICATION</scope>
</reference>
<feature type="compositionally biased region" description="Polar residues" evidence="1">
    <location>
        <begin position="1"/>
        <end position="10"/>
    </location>
</feature>
<organism evidence="2 3">
    <name type="scientific">Nasonia vitripennis</name>
    <name type="common">Parasitic wasp</name>
    <dbReference type="NCBI Taxonomy" id="7425"/>
    <lineage>
        <taxon>Eukaryota</taxon>
        <taxon>Metazoa</taxon>
        <taxon>Ecdysozoa</taxon>
        <taxon>Arthropoda</taxon>
        <taxon>Hexapoda</taxon>
        <taxon>Insecta</taxon>
        <taxon>Pterygota</taxon>
        <taxon>Neoptera</taxon>
        <taxon>Endopterygota</taxon>
        <taxon>Hymenoptera</taxon>
        <taxon>Apocrita</taxon>
        <taxon>Proctotrupomorpha</taxon>
        <taxon>Chalcidoidea</taxon>
        <taxon>Pteromalidae</taxon>
        <taxon>Pteromalinae</taxon>
        <taxon>Nasonia</taxon>
    </lineage>
</organism>
<gene>
    <name evidence="2" type="primary">100122796</name>
</gene>
<protein>
    <submittedName>
        <fullName evidence="2">Uncharacterized protein</fullName>
    </submittedName>
</protein>
<dbReference type="Proteomes" id="UP000002358">
    <property type="component" value="Chromosome 2"/>
</dbReference>
<accession>A0A7M7G9E6</accession>
<evidence type="ECO:0000313" key="3">
    <source>
        <dbReference type="Proteomes" id="UP000002358"/>
    </source>
</evidence>
<dbReference type="InParanoid" id="A0A7M7G9E6"/>
<evidence type="ECO:0000256" key="1">
    <source>
        <dbReference type="SAM" id="MobiDB-lite"/>
    </source>
</evidence>
<name>A0A7M7G9E6_NASVI</name>